<evidence type="ECO:0000313" key="1">
    <source>
        <dbReference type="EMBL" id="TGK14793.1"/>
    </source>
</evidence>
<proteinExistence type="predicted"/>
<comment type="caution">
    <text evidence="1">The sequence shown here is derived from an EMBL/GenBank/DDBJ whole genome shotgun (WGS) entry which is preliminary data.</text>
</comment>
<organism evidence="1 2">
    <name type="scientific">Leptospira fluminis</name>
    <dbReference type="NCBI Taxonomy" id="2484979"/>
    <lineage>
        <taxon>Bacteria</taxon>
        <taxon>Pseudomonadati</taxon>
        <taxon>Spirochaetota</taxon>
        <taxon>Spirochaetia</taxon>
        <taxon>Leptospirales</taxon>
        <taxon>Leptospiraceae</taxon>
        <taxon>Leptospira</taxon>
    </lineage>
</organism>
<protein>
    <submittedName>
        <fullName evidence="1">Uncharacterized protein</fullName>
    </submittedName>
</protein>
<dbReference type="Proteomes" id="UP000297855">
    <property type="component" value="Unassembled WGS sequence"/>
</dbReference>
<sequence>MSHSEWIEKLTSVLIWNERDVRKVLRVVSDTSLLTGMTEQEVVDFIQYGFEEEISELKQTYDWSKFKNRLVGKLSKRTHEPPGLSVLHPDLREE</sequence>
<evidence type="ECO:0000313" key="2">
    <source>
        <dbReference type="Proteomes" id="UP000297855"/>
    </source>
</evidence>
<reference evidence="1" key="1">
    <citation type="journal article" date="2019" name="PLoS Negl. Trop. Dis.">
        <title>Revisiting the worldwide diversity of Leptospira species in the environment.</title>
        <authorList>
            <person name="Vincent A.T."/>
            <person name="Schiettekatte O."/>
            <person name="Bourhy P."/>
            <person name="Veyrier F.J."/>
            <person name="Picardeau M."/>
        </authorList>
    </citation>
    <scope>NUCLEOTIDE SEQUENCE [LARGE SCALE GENOMIC DNA]</scope>
    <source>
        <strain evidence="1">SCS5</strain>
    </source>
</reference>
<keyword evidence="2" id="KW-1185">Reference proteome</keyword>
<name>A0A4R9GL23_9LEPT</name>
<gene>
    <name evidence="1" type="ORF">EHO61_16730</name>
</gene>
<dbReference type="EMBL" id="RQEV01000018">
    <property type="protein sequence ID" value="TGK14793.1"/>
    <property type="molecule type" value="Genomic_DNA"/>
</dbReference>
<dbReference type="AlphaFoldDB" id="A0A4R9GL23"/>
<accession>A0A4R9GL23</accession>
<dbReference type="OrthoDB" id="335532at2"/>